<dbReference type="InterPro" id="IPR000531">
    <property type="entry name" value="Beta-barrel_TonB"/>
</dbReference>
<dbReference type="Gene3D" id="2.170.130.10">
    <property type="entry name" value="TonB-dependent receptor, plug domain"/>
    <property type="match status" value="1"/>
</dbReference>
<dbReference type="RefSeq" id="WP_089663098.1">
    <property type="nucleotide sequence ID" value="NZ_LT629745.1"/>
</dbReference>
<dbReference type="GO" id="GO:0006826">
    <property type="term" value="P:iron ion transport"/>
    <property type="evidence" value="ECO:0007669"/>
    <property type="project" value="UniProtKB-KW"/>
</dbReference>
<keyword evidence="7" id="KW-0406">Ion transport</keyword>
<evidence type="ECO:0000259" key="15">
    <source>
        <dbReference type="Pfam" id="PF07715"/>
    </source>
</evidence>
<evidence type="ECO:0000256" key="2">
    <source>
        <dbReference type="ARBA" id="ARBA00022448"/>
    </source>
</evidence>
<dbReference type="Pfam" id="PF07715">
    <property type="entry name" value="Plug"/>
    <property type="match status" value="1"/>
</dbReference>
<dbReference type="EMBL" id="LT629745">
    <property type="protein sequence ID" value="SDS23532.1"/>
    <property type="molecule type" value="Genomic_DNA"/>
</dbReference>
<proteinExistence type="inferred from homology"/>
<dbReference type="Pfam" id="PF00593">
    <property type="entry name" value="TonB_dep_Rec_b-barrel"/>
    <property type="match status" value="1"/>
</dbReference>
<protein>
    <submittedName>
        <fullName evidence="16">TonB-linked outer membrane protein, SusC/RagA family</fullName>
    </submittedName>
</protein>
<keyword evidence="6" id="KW-0408">Iron</keyword>
<dbReference type="Gene3D" id="2.60.40.1120">
    <property type="entry name" value="Carboxypeptidase-like, regulatory domain"/>
    <property type="match status" value="1"/>
</dbReference>
<keyword evidence="10 11" id="KW-0998">Cell outer membrane</keyword>
<dbReference type="InterPro" id="IPR012910">
    <property type="entry name" value="Plug_dom"/>
</dbReference>
<evidence type="ECO:0000256" key="5">
    <source>
        <dbReference type="ARBA" id="ARBA00022692"/>
    </source>
</evidence>
<dbReference type="SUPFAM" id="SSF49464">
    <property type="entry name" value="Carboxypeptidase regulatory domain-like"/>
    <property type="match status" value="1"/>
</dbReference>
<evidence type="ECO:0000256" key="10">
    <source>
        <dbReference type="ARBA" id="ARBA00023237"/>
    </source>
</evidence>
<feature type="domain" description="TonB-dependent receptor plug" evidence="15">
    <location>
        <begin position="116"/>
        <end position="250"/>
    </location>
</feature>
<dbReference type="AlphaFoldDB" id="A0A1H1QJ64"/>
<name>A0A1H1QJ64_9FLAO</name>
<evidence type="ECO:0000256" key="1">
    <source>
        <dbReference type="ARBA" id="ARBA00004571"/>
    </source>
</evidence>
<comment type="subcellular location">
    <subcellularLocation>
        <location evidence="1 11">Cell outer membrane</location>
        <topology evidence="1 11">Multi-pass membrane protein</topology>
    </subcellularLocation>
</comment>
<evidence type="ECO:0000313" key="16">
    <source>
        <dbReference type="EMBL" id="SDS23532.1"/>
    </source>
</evidence>
<feature type="signal peptide" evidence="13">
    <location>
        <begin position="1"/>
        <end position="22"/>
    </location>
</feature>
<dbReference type="Proteomes" id="UP000198858">
    <property type="component" value="Chromosome I"/>
</dbReference>
<dbReference type="PROSITE" id="PS52016">
    <property type="entry name" value="TONB_DEPENDENT_REC_3"/>
    <property type="match status" value="1"/>
</dbReference>
<dbReference type="GO" id="GO:0009279">
    <property type="term" value="C:cell outer membrane"/>
    <property type="evidence" value="ECO:0007669"/>
    <property type="project" value="UniProtKB-SubCell"/>
</dbReference>
<keyword evidence="2 11" id="KW-0813">Transport</keyword>
<evidence type="ECO:0000256" key="3">
    <source>
        <dbReference type="ARBA" id="ARBA00022452"/>
    </source>
</evidence>
<reference evidence="16 17" key="1">
    <citation type="submission" date="2016-10" db="EMBL/GenBank/DDBJ databases">
        <authorList>
            <person name="Varghese N."/>
            <person name="Submissions S."/>
        </authorList>
    </citation>
    <scope>NUCLEOTIDE SEQUENCE [LARGE SCALE GENOMIC DNA]</scope>
    <source>
        <strain evidence="16 17">Mar_2010_102</strain>
    </source>
</reference>
<dbReference type="NCBIfam" id="TIGR04056">
    <property type="entry name" value="OMP_RagA_SusC"/>
    <property type="match status" value="1"/>
</dbReference>
<evidence type="ECO:0000259" key="14">
    <source>
        <dbReference type="Pfam" id="PF00593"/>
    </source>
</evidence>
<keyword evidence="3 11" id="KW-1134">Transmembrane beta strand</keyword>
<feature type="chain" id="PRO_5009257771" evidence="13">
    <location>
        <begin position="23"/>
        <end position="1046"/>
    </location>
</feature>
<dbReference type="PANTHER" id="PTHR32552">
    <property type="entry name" value="FERRICHROME IRON RECEPTOR-RELATED"/>
    <property type="match status" value="1"/>
</dbReference>
<keyword evidence="17" id="KW-1185">Reference proteome</keyword>
<dbReference type="PANTHER" id="PTHR32552:SF81">
    <property type="entry name" value="TONB-DEPENDENT OUTER MEMBRANE RECEPTOR"/>
    <property type="match status" value="1"/>
</dbReference>
<keyword evidence="13" id="KW-0732">Signal</keyword>
<dbReference type="InterPro" id="IPR037066">
    <property type="entry name" value="Plug_dom_sf"/>
</dbReference>
<gene>
    <name evidence="16" type="ORF">SAMN04488552_2532</name>
</gene>
<accession>A0A1H1QJ64</accession>
<dbReference type="Pfam" id="PF13715">
    <property type="entry name" value="CarbopepD_reg_2"/>
    <property type="match status" value="1"/>
</dbReference>
<evidence type="ECO:0000313" key="17">
    <source>
        <dbReference type="Proteomes" id="UP000198858"/>
    </source>
</evidence>
<dbReference type="InterPro" id="IPR023997">
    <property type="entry name" value="TonB-dep_OMP_SusC/RagA_CS"/>
</dbReference>
<keyword evidence="9 11" id="KW-0472">Membrane</keyword>
<evidence type="ECO:0000256" key="12">
    <source>
        <dbReference type="RuleBase" id="RU003357"/>
    </source>
</evidence>
<dbReference type="NCBIfam" id="TIGR04057">
    <property type="entry name" value="SusC_RagA_signa"/>
    <property type="match status" value="1"/>
</dbReference>
<keyword evidence="5 11" id="KW-0812">Transmembrane</keyword>
<dbReference type="InterPro" id="IPR039426">
    <property type="entry name" value="TonB-dep_rcpt-like"/>
</dbReference>
<keyword evidence="8 12" id="KW-0798">TonB box</keyword>
<dbReference type="SUPFAM" id="SSF56935">
    <property type="entry name" value="Porins"/>
    <property type="match status" value="1"/>
</dbReference>
<evidence type="ECO:0000256" key="7">
    <source>
        <dbReference type="ARBA" id="ARBA00023065"/>
    </source>
</evidence>
<evidence type="ECO:0000256" key="4">
    <source>
        <dbReference type="ARBA" id="ARBA00022496"/>
    </source>
</evidence>
<keyword evidence="4" id="KW-0410">Iron transport</keyword>
<evidence type="ECO:0000256" key="6">
    <source>
        <dbReference type="ARBA" id="ARBA00023004"/>
    </source>
</evidence>
<evidence type="ECO:0000256" key="9">
    <source>
        <dbReference type="ARBA" id="ARBA00023136"/>
    </source>
</evidence>
<organism evidence="16 17">
    <name type="scientific">Christiangramia echinicola</name>
    <dbReference type="NCBI Taxonomy" id="279359"/>
    <lineage>
        <taxon>Bacteria</taxon>
        <taxon>Pseudomonadati</taxon>
        <taxon>Bacteroidota</taxon>
        <taxon>Flavobacteriia</taxon>
        <taxon>Flavobacteriales</taxon>
        <taxon>Flavobacteriaceae</taxon>
        <taxon>Christiangramia</taxon>
    </lineage>
</organism>
<dbReference type="InterPro" id="IPR036942">
    <property type="entry name" value="Beta-barrel_TonB_sf"/>
</dbReference>
<feature type="domain" description="TonB-dependent receptor-like beta-barrel" evidence="14">
    <location>
        <begin position="436"/>
        <end position="1001"/>
    </location>
</feature>
<evidence type="ECO:0000256" key="11">
    <source>
        <dbReference type="PROSITE-ProRule" id="PRU01360"/>
    </source>
</evidence>
<sequence>MTKKIILFFIVFFTSNFIVLSAQENEVTGEVRDNNGVPMIGVTILVKGTNTGTTTNFDGEYSINAPDGSTLVFSFVGFITQEMPVTDSTINVTMREDQNALSEVVVTAFGIERETRSLGYSVTKVDAEDINLNGNTNALSGLQGRVAGVQINQTSGSAGGGIDILIRGITSINPQRGNQPLIVIDGLALDNDTFSGDVRPSAGSNSPNSAEQFSFTNRAADLNPEDIESYNVLKGAAATALYGVRAANGAIIITTKKGKQGKAQINVSASTTFKSIETVPELQTTYREGFSGEPNTLYTPETETGFTRLGGTSFYSWGPRYSEDSVTREDGQVVDLSNDQFYSPYDLFKTGVITQVDLNLSGATEKLNYYFSVGNDSEEGVLPNTNYDKTNLRLKAGYQVTDDFNINTSVSYSNSGGARGNGGDKSVFSSLSYFSGSFPINDYQNADGTQRNYSFGIIDNPRYLLEKSPLIDDVNRWVGNISLNWSPIDWMNISYAAQVDNYSDRRNRFVAPDLDVGTQVGGFILEQNNDFLGLESNFLINFEKDWTEDFGSSFTIGNQISDSKRDYSFVRGETLNVPGINDLANTINTFGGKTITQIRNIGVFGELKLDYRNELFLTVTGRNDWVSTLPQENRSFFYPSVSLAYDFHNLIDDDSEFLTFSKLRASWAEVGKGPLFGQIGSYYIADPAFPFGGTGGYRADTSIGDPLIVPEKNRSFEVGADLRFFENRLRFDYAYYKTTVDNQIFTVGTAYSTGLSGIVRNAGEFESSGHELLASYDIFREDDFTWEAYINFSTNKGEVVSLPEDIESLVFADAGFAGVTSEIRDGDELGSLYGYTWRYENGQRYIDENGLPVVETGADDRKKVGNAFPDFIASIGNRVNYRGFNFDFLLEWKEGGDLYDSGRRNSLRNGILEVTEFRNVTTVLEGVMDDGNGGFVPNTQEVFIDQNYYRNSNAYNRASEILVQDASWVKLRNISLGYDFSGNILETLNLDRLSINASGSNILIWTPYDGYDPEGNQYSAGSNVYGFAGLSTPLAQNFSLGLKLGF</sequence>
<evidence type="ECO:0000256" key="8">
    <source>
        <dbReference type="ARBA" id="ARBA00023077"/>
    </source>
</evidence>
<dbReference type="InterPro" id="IPR023996">
    <property type="entry name" value="TonB-dep_OMP_SusC/RagA"/>
</dbReference>
<evidence type="ECO:0000256" key="13">
    <source>
        <dbReference type="SAM" id="SignalP"/>
    </source>
</evidence>
<comment type="similarity">
    <text evidence="11 12">Belongs to the TonB-dependent receptor family.</text>
</comment>
<dbReference type="Gene3D" id="2.40.170.20">
    <property type="entry name" value="TonB-dependent receptor, beta-barrel domain"/>
    <property type="match status" value="1"/>
</dbReference>
<dbReference type="STRING" id="1250231.SAMN04488552_2532"/>
<dbReference type="InterPro" id="IPR008969">
    <property type="entry name" value="CarboxyPept-like_regulatory"/>
</dbReference>